<dbReference type="PANTHER" id="PTHR33993">
    <property type="entry name" value="GLYOXALASE-RELATED"/>
    <property type="match status" value="1"/>
</dbReference>
<dbReference type="Pfam" id="PF18029">
    <property type="entry name" value="Glyoxalase_6"/>
    <property type="match status" value="1"/>
</dbReference>
<sequence length="130" mass="13587">MRDHAQGTIGTVTGFDLTVSDTPGIRDFYAAVVGGEARPLGLGDHDDYQMLAADDTPRTGVSPRRGANADRPAHWLSHVTVADLDTSLERVRALGGRVLTEPRGTGPGAYAVIADPAGAVLALRQRAVDG</sequence>
<reference evidence="2 3" key="1">
    <citation type="submission" date="2022-06" db="EMBL/GenBank/DDBJ databases">
        <title>Genomic Encyclopedia of Type Strains, Phase I: the one thousand microbial genomes (KMG-I) project.</title>
        <authorList>
            <person name="Kyrpides N."/>
        </authorList>
    </citation>
    <scope>NUCLEOTIDE SEQUENCE [LARGE SCALE GENOMIC DNA]</scope>
    <source>
        <strain evidence="2 3">DSM 43889</strain>
    </source>
</reference>
<feature type="domain" description="VOC" evidence="1">
    <location>
        <begin position="8"/>
        <end position="126"/>
    </location>
</feature>
<dbReference type="PROSITE" id="PS51819">
    <property type="entry name" value="VOC"/>
    <property type="match status" value="1"/>
</dbReference>
<name>A0ABT1JN90_ACTCY</name>
<dbReference type="InterPro" id="IPR037523">
    <property type="entry name" value="VOC_core"/>
</dbReference>
<dbReference type="RefSeq" id="WP_026418651.1">
    <property type="nucleotide sequence ID" value="NZ_AUBJ02000001.1"/>
</dbReference>
<organism evidence="2 3">
    <name type="scientific">Actinoalloteichus caeruleus DSM 43889</name>
    <dbReference type="NCBI Taxonomy" id="1120930"/>
    <lineage>
        <taxon>Bacteria</taxon>
        <taxon>Bacillati</taxon>
        <taxon>Actinomycetota</taxon>
        <taxon>Actinomycetes</taxon>
        <taxon>Pseudonocardiales</taxon>
        <taxon>Pseudonocardiaceae</taxon>
        <taxon>Actinoalloteichus</taxon>
        <taxon>Actinoalloteichus cyanogriseus</taxon>
    </lineage>
</organism>
<dbReference type="InterPro" id="IPR029068">
    <property type="entry name" value="Glyas_Bleomycin-R_OHBP_Dase"/>
</dbReference>
<protein>
    <recommendedName>
        <fullName evidence="1">VOC domain-containing protein</fullName>
    </recommendedName>
</protein>
<dbReference type="CDD" id="cd07247">
    <property type="entry name" value="SgaA_N_like"/>
    <property type="match status" value="1"/>
</dbReference>
<accession>A0ABT1JN90</accession>
<dbReference type="PANTHER" id="PTHR33993:SF14">
    <property type="entry name" value="GB|AAF24581.1"/>
    <property type="match status" value="1"/>
</dbReference>
<comment type="caution">
    <text evidence="2">The sequence shown here is derived from an EMBL/GenBank/DDBJ whole genome shotgun (WGS) entry which is preliminary data.</text>
</comment>
<dbReference type="InterPro" id="IPR052164">
    <property type="entry name" value="Anthracycline_SecMetBiosynth"/>
</dbReference>
<dbReference type="EMBL" id="AUBJ02000001">
    <property type="protein sequence ID" value="MCP2333981.1"/>
    <property type="molecule type" value="Genomic_DNA"/>
</dbReference>
<evidence type="ECO:0000313" key="2">
    <source>
        <dbReference type="EMBL" id="MCP2333981.1"/>
    </source>
</evidence>
<evidence type="ECO:0000313" key="3">
    <source>
        <dbReference type="Proteomes" id="UP000791080"/>
    </source>
</evidence>
<evidence type="ECO:0000259" key="1">
    <source>
        <dbReference type="PROSITE" id="PS51819"/>
    </source>
</evidence>
<keyword evidence="3" id="KW-1185">Reference proteome</keyword>
<dbReference type="Proteomes" id="UP000791080">
    <property type="component" value="Unassembled WGS sequence"/>
</dbReference>
<proteinExistence type="predicted"/>
<dbReference type="Gene3D" id="3.10.180.10">
    <property type="entry name" value="2,3-Dihydroxybiphenyl 1,2-Dioxygenase, domain 1"/>
    <property type="match status" value="1"/>
</dbReference>
<dbReference type="SUPFAM" id="SSF54593">
    <property type="entry name" value="Glyoxalase/Bleomycin resistance protein/Dihydroxybiphenyl dioxygenase"/>
    <property type="match status" value="1"/>
</dbReference>
<gene>
    <name evidence="2" type="ORF">G443_004251</name>
</gene>
<dbReference type="InterPro" id="IPR041581">
    <property type="entry name" value="Glyoxalase_6"/>
</dbReference>